<evidence type="ECO:0000313" key="1">
    <source>
        <dbReference type="EMBL" id="CAG8595700.1"/>
    </source>
</evidence>
<keyword evidence="2" id="KW-1185">Reference proteome</keyword>
<name>A0ACA9MMM5_9GLOM</name>
<reference evidence="1" key="1">
    <citation type="submission" date="2021-06" db="EMBL/GenBank/DDBJ databases">
        <authorList>
            <person name="Kallberg Y."/>
            <person name="Tangrot J."/>
            <person name="Rosling A."/>
        </authorList>
    </citation>
    <scope>NUCLEOTIDE SEQUENCE</scope>
    <source>
        <strain evidence="1">AU212A</strain>
    </source>
</reference>
<accession>A0ACA9MMM5</accession>
<protein>
    <submittedName>
        <fullName evidence="1">7929_t:CDS:1</fullName>
    </submittedName>
</protein>
<sequence>QQTKRQLLEIQNQQSNDYHIQTYQELSELLKKEYNMLIQHYNVMQALRHIIDGWKDSQFDNTMYATENTILYSENEITNNESPICQDKNFINIKLKDQWSTKKLQSIGLSNILNENHLLFRDLYKTYAKYFELRSIHIGDIIELEKNSERIDYAKVRLIFMHQANDGHSYTFFLVDRFQDTNTLNSILE</sequence>
<proteinExistence type="predicted"/>
<organism evidence="1 2">
    <name type="scientific">Scutellospora calospora</name>
    <dbReference type="NCBI Taxonomy" id="85575"/>
    <lineage>
        <taxon>Eukaryota</taxon>
        <taxon>Fungi</taxon>
        <taxon>Fungi incertae sedis</taxon>
        <taxon>Mucoromycota</taxon>
        <taxon>Glomeromycotina</taxon>
        <taxon>Glomeromycetes</taxon>
        <taxon>Diversisporales</taxon>
        <taxon>Gigasporaceae</taxon>
        <taxon>Scutellospora</taxon>
    </lineage>
</organism>
<feature type="non-terminal residue" evidence="1">
    <location>
        <position position="1"/>
    </location>
</feature>
<dbReference type="EMBL" id="CAJVPM010013571">
    <property type="protein sequence ID" value="CAG8595700.1"/>
    <property type="molecule type" value="Genomic_DNA"/>
</dbReference>
<gene>
    <name evidence="1" type="ORF">SCALOS_LOCUS6745</name>
</gene>
<evidence type="ECO:0000313" key="2">
    <source>
        <dbReference type="Proteomes" id="UP000789860"/>
    </source>
</evidence>
<comment type="caution">
    <text evidence="1">The sequence shown here is derived from an EMBL/GenBank/DDBJ whole genome shotgun (WGS) entry which is preliminary data.</text>
</comment>
<dbReference type="Proteomes" id="UP000789860">
    <property type="component" value="Unassembled WGS sequence"/>
</dbReference>